<evidence type="ECO:0008006" key="8">
    <source>
        <dbReference type="Google" id="ProtNLM"/>
    </source>
</evidence>
<comment type="pathway">
    <text evidence="1">Carbohydrate acid metabolism.</text>
</comment>
<dbReference type="Pfam" id="PF01081">
    <property type="entry name" value="Aldolase"/>
    <property type="match status" value="1"/>
</dbReference>
<dbReference type="InterPro" id="IPR013785">
    <property type="entry name" value="Aldolase_TIM"/>
</dbReference>
<evidence type="ECO:0000313" key="7">
    <source>
        <dbReference type="Proteomes" id="UP000324705"/>
    </source>
</evidence>
<evidence type="ECO:0000256" key="4">
    <source>
        <dbReference type="ARBA" id="ARBA00023239"/>
    </source>
</evidence>
<dbReference type="GO" id="GO:0016829">
    <property type="term" value="F:lyase activity"/>
    <property type="evidence" value="ECO:0007669"/>
    <property type="project" value="UniProtKB-KW"/>
</dbReference>
<dbReference type="CDD" id="cd00452">
    <property type="entry name" value="KDPG_aldolase"/>
    <property type="match status" value="1"/>
</dbReference>
<dbReference type="PANTHER" id="PTHR30246">
    <property type="entry name" value="2-KETO-3-DEOXY-6-PHOSPHOGLUCONATE ALDOLASE"/>
    <property type="match status" value="1"/>
</dbReference>
<evidence type="ECO:0000256" key="5">
    <source>
        <dbReference type="ARBA" id="ARBA00023277"/>
    </source>
</evidence>
<sequence>MLVVAAAQLPLPGSQSRRRDPPRPPKALAAILRSRVIACLRAQDGETAMQAAHAAVRGGVSLEIVMSTPGVLEVVEDLRKSYPSLTFGVGTVLNADDARKAIRAGAQFLMSPGTVMEILHDLDGSEVLYIPGVLTPTEVISACNAGAKVLKVYPVSVMGGEMYMSALKKPFPLVPMVASQGITIGSIKSYMEAGASAVVLSDAIFDKELMRERDFIGISALANQATLQASRCGR</sequence>
<evidence type="ECO:0000256" key="2">
    <source>
        <dbReference type="ARBA" id="ARBA00006906"/>
    </source>
</evidence>
<accession>A0A9R0WHW9</accession>
<dbReference type="InterPro" id="IPR000887">
    <property type="entry name" value="Aldlse_KDPG_KHG"/>
</dbReference>
<organism evidence="6 7">
    <name type="scientific">Triticum turgidum subsp. durum</name>
    <name type="common">Durum wheat</name>
    <name type="synonym">Triticum durum</name>
    <dbReference type="NCBI Taxonomy" id="4567"/>
    <lineage>
        <taxon>Eukaryota</taxon>
        <taxon>Viridiplantae</taxon>
        <taxon>Streptophyta</taxon>
        <taxon>Embryophyta</taxon>
        <taxon>Tracheophyta</taxon>
        <taxon>Spermatophyta</taxon>
        <taxon>Magnoliopsida</taxon>
        <taxon>Liliopsida</taxon>
        <taxon>Poales</taxon>
        <taxon>Poaceae</taxon>
        <taxon>BOP clade</taxon>
        <taxon>Pooideae</taxon>
        <taxon>Triticodae</taxon>
        <taxon>Triticeae</taxon>
        <taxon>Triticinae</taxon>
        <taxon>Triticum</taxon>
    </lineage>
</organism>
<gene>
    <name evidence="6" type="ORF">TRITD_4Bv1G197820</name>
</gene>
<dbReference type="PANTHER" id="PTHR30246:SF1">
    <property type="entry name" value="2-DEHYDRO-3-DEOXY-6-PHOSPHOGALACTONATE ALDOLASE-RELATED"/>
    <property type="match status" value="1"/>
</dbReference>
<dbReference type="Gramene" id="TRITD4Bv1G197820.2">
    <property type="protein sequence ID" value="TRITD4Bv1G197820.2"/>
    <property type="gene ID" value="TRITD4Bv1G197820"/>
</dbReference>
<dbReference type="EMBL" id="LT934118">
    <property type="protein sequence ID" value="VAI11006.1"/>
    <property type="molecule type" value="Genomic_DNA"/>
</dbReference>
<proteinExistence type="inferred from homology"/>
<keyword evidence="7" id="KW-1185">Reference proteome</keyword>
<protein>
    <recommendedName>
        <fullName evidence="8">KHG/KDPG aldolase</fullName>
    </recommendedName>
</protein>
<dbReference type="AlphaFoldDB" id="A0A9R0WHW9"/>
<evidence type="ECO:0000313" key="6">
    <source>
        <dbReference type="EMBL" id="VAI11006.1"/>
    </source>
</evidence>
<reference evidence="6 7" key="1">
    <citation type="submission" date="2017-09" db="EMBL/GenBank/DDBJ databases">
        <authorList>
            <consortium name="International Durum Wheat Genome Sequencing Consortium (IDWGSC)"/>
            <person name="Milanesi L."/>
        </authorList>
    </citation>
    <scope>NUCLEOTIDE SEQUENCE [LARGE SCALE GENOMIC DNA]</scope>
    <source>
        <strain evidence="7">cv. Svevo</strain>
    </source>
</reference>
<comment type="subunit">
    <text evidence="3">Homotrimer.</text>
</comment>
<keyword evidence="5" id="KW-0119">Carbohydrate metabolism</keyword>
<dbReference type="Gene3D" id="3.20.20.70">
    <property type="entry name" value="Aldolase class I"/>
    <property type="match status" value="1"/>
</dbReference>
<name>A0A9R0WHW9_TRITD</name>
<dbReference type="SUPFAM" id="SSF51569">
    <property type="entry name" value="Aldolase"/>
    <property type="match status" value="1"/>
</dbReference>
<evidence type="ECO:0000256" key="3">
    <source>
        <dbReference type="ARBA" id="ARBA00011233"/>
    </source>
</evidence>
<evidence type="ECO:0000256" key="1">
    <source>
        <dbReference type="ARBA" id="ARBA00004761"/>
    </source>
</evidence>
<keyword evidence="4" id="KW-0456">Lyase</keyword>
<dbReference type="Proteomes" id="UP000324705">
    <property type="component" value="Chromosome 4B"/>
</dbReference>
<comment type="similarity">
    <text evidence="2">Belongs to the KHG/KDPG aldolase family.</text>
</comment>